<dbReference type="EMBL" id="CP094534">
    <property type="protein sequence ID" value="UOE34595.1"/>
    <property type="molecule type" value="Genomic_DNA"/>
</dbReference>
<dbReference type="Proteomes" id="UP000831390">
    <property type="component" value="Chromosome"/>
</dbReference>
<keyword evidence="9" id="KW-1185">Reference proteome</keyword>
<gene>
    <name evidence="8" type="ORF">MTP16_02825</name>
</gene>
<evidence type="ECO:0000256" key="5">
    <source>
        <dbReference type="PROSITE-ProRule" id="PRU01240"/>
    </source>
</evidence>
<dbReference type="PANTHER" id="PTHR43806:SF11">
    <property type="entry name" value="CEREVISIN-RELATED"/>
    <property type="match status" value="1"/>
</dbReference>
<keyword evidence="4 5" id="KW-0720">Serine protease</keyword>
<evidence type="ECO:0000259" key="7">
    <source>
        <dbReference type="Pfam" id="PF00082"/>
    </source>
</evidence>
<accession>A0ABY4B5Z7</accession>
<dbReference type="InterPro" id="IPR026444">
    <property type="entry name" value="Secre_tail"/>
</dbReference>
<dbReference type="Pfam" id="PF00082">
    <property type="entry name" value="Peptidase_S8"/>
    <property type="match status" value="1"/>
</dbReference>
<feature type="region of interest" description="Disordered" evidence="6">
    <location>
        <begin position="71"/>
        <end position="92"/>
    </location>
</feature>
<dbReference type="PROSITE" id="PS00137">
    <property type="entry name" value="SUBTILASE_HIS"/>
    <property type="match status" value="1"/>
</dbReference>
<dbReference type="InterPro" id="IPR036852">
    <property type="entry name" value="Peptidase_S8/S53_dom_sf"/>
</dbReference>
<dbReference type="SUPFAM" id="SSF52743">
    <property type="entry name" value="Subtilisin-like"/>
    <property type="match status" value="1"/>
</dbReference>
<dbReference type="Gene3D" id="3.40.50.200">
    <property type="entry name" value="Peptidase S8/S53 domain"/>
    <property type="match status" value="1"/>
</dbReference>
<feature type="active site" description="Charge relay system" evidence="5">
    <location>
        <position position="96"/>
    </location>
</feature>
<evidence type="ECO:0000256" key="4">
    <source>
        <dbReference type="ARBA" id="ARBA00022825"/>
    </source>
</evidence>
<sequence>MTLTGAANDNNYPNSQASLHPTATFTNAHINVEGAWDHTTGKSGIKVGVLDSGIRADHEDLQFGNQSVVVGGKNEVTPTGSNSGTNTNPLQDVNGHGTAVAGIIGAVRNNNLGIAGIAGGNGTTQGVSLYSLKCFDDTGLAAMSDVASAIFDGVLPVSAGGAGAQVLNFSGGEIVDGYRLFLDYGVLTDALRQAHLSKVTMVVSAGNNALTPWQAVYPAQARDSWTLTVGGSDQNGNYFKESNSFMSTPHPFVDVAAPASNTSATGAQTVNTLGHTAPNSYVSFRRTSAAAPHAAGVAALMMSQYNNPSLPADNLWPEDVENLLEIFARDITTPAPAQAGVDDASGAGLINASATLRSLYGPMYRMYHSPAISADPSLPNVVVTPVPGGAKNYYMEGGTRLFPGIYNAQAYKVQITVPVPYYAGFYDVRLWALNGIEQTKSLFGPPVPFTGPGFTNYTPTEMVTMEPEVRVVGRGSKTTVIVEGYAYQLFDYKRVNKLLPAPTYEISTTRATPAMPWIPFNPNDNTSQDGRAVRLAMLTYNPNREGVSARSAFGETEDSAEAMAGAYPNPTTGQATLYFPADFAEPSAQVQLTTLDGQPVRTEKQPIARQDDRTGAVQVSLANLPAGLYLYRIITGTGVRQGRLAKVD</sequence>
<evidence type="ECO:0000256" key="2">
    <source>
        <dbReference type="ARBA" id="ARBA00022670"/>
    </source>
</evidence>
<dbReference type="InterPro" id="IPR015500">
    <property type="entry name" value="Peptidase_S8_subtilisin-rel"/>
</dbReference>
<keyword evidence="3 5" id="KW-0378">Hydrolase</keyword>
<feature type="compositionally biased region" description="Low complexity" evidence="6">
    <location>
        <begin position="77"/>
        <end position="89"/>
    </location>
</feature>
<dbReference type="InterPro" id="IPR023827">
    <property type="entry name" value="Peptidase_S8_Asp-AS"/>
</dbReference>
<evidence type="ECO:0000313" key="8">
    <source>
        <dbReference type="EMBL" id="UOE34595.1"/>
    </source>
</evidence>
<dbReference type="InterPro" id="IPR022398">
    <property type="entry name" value="Peptidase_S8_His-AS"/>
</dbReference>
<dbReference type="PANTHER" id="PTHR43806">
    <property type="entry name" value="PEPTIDASE S8"/>
    <property type="match status" value="1"/>
</dbReference>
<reference evidence="8 9" key="1">
    <citation type="submission" date="2022-03" db="EMBL/GenBank/DDBJ databases">
        <title>Hymenobactersp. isolated from the air.</title>
        <authorList>
            <person name="Won M."/>
            <person name="Kwon S.-W."/>
        </authorList>
    </citation>
    <scope>NUCLEOTIDE SEQUENCE [LARGE SCALE GENOMIC DNA]</scope>
    <source>
        <strain evidence="8 9">KACC 22596</strain>
    </source>
</reference>
<dbReference type="RefSeq" id="WP_243515791.1">
    <property type="nucleotide sequence ID" value="NZ_CP094534.1"/>
</dbReference>
<comment type="similarity">
    <text evidence="1 5">Belongs to the peptidase S8 family.</text>
</comment>
<dbReference type="PROSITE" id="PS00136">
    <property type="entry name" value="SUBTILASE_ASP"/>
    <property type="match status" value="1"/>
</dbReference>
<feature type="domain" description="Peptidase S8/S53" evidence="7">
    <location>
        <begin position="43"/>
        <end position="348"/>
    </location>
</feature>
<evidence type="ECO:0000256" key="1">
    <source>
        <dbReference type="ARBA" id="ARBA00011073"/>
    </source>
</evidence>
<protein>
    <submittedName>
        <fullName evidence="8">S8 family peptidase</fullName>
    </submittedName>
</protein>
<feature type="active site" description="Charge relay system" evidence="5">
    <location>
        <position position="51"/>
    </location>
</feature>
<dbReference type="PROSITE" id="PS51892">
    <property type="entry name" value="SUBTILASE"/>
    <property type="match status" value="1"/>
</dbReference>
<evidence type="ECO:0000256" key="3">
    <source>
        <dbReference type="ARBA" id="ARBA00022801"/>
    </source>
</evidence>
<dbReference type="InterPro" id="IPR000209">
    <property type="entry name" value="Peptidase_S8/S53_dom"/>
</dbReference>
<name>A0ABY4B5Z7_9BACT</name>
<evidence type="ECO:0000256" key="6">
    <source>
        <dbReference type="SAM" id="MobiDB-lite"/>
    </source>
</evidence>
<feature type="active site" description="Charge relay system" evidence="5">
    <location>
        <position position="288"/>
    </location>
</feature>
<dbReference type="InterPro" id="IPR050131">
    <property type="entry name" value="Peptidase_S8_subtilisin-like"/>
</dbReference>
<dbReference type="PRINTS" id="PR00723">
    <property type="entry name" value="SUBTILISIN"/>
</dbReference>
<keyword evidence="2 5" id="KW-0645">Protease</keyword>
<evidence type="ECO:0000313" key="9">
    <source>
        <dbReference type="Proteomes" id="UP000831390"/>
    </source>
</evidence>
<proteinExistence type="inferred from homology"/>
<dbReference type="NCBIfam" id="TIGR04183">
    <property type="entry name" value="Por_Secre_tail"/>
    <property type="match status" value="1"/>
</dbReference>
<organism evidence="8 9">
    <name type="scientific">Hymenobacter monticola</name>
    <dbReference type="NCBI Taxonomy" id="1705399"/>
    <lineage>
        <taxon>Bacteria</taxon>
        <taxon>Pseudomonadati</taxon>
        <taxon>Bacteroidota</taxon>
        <taxon>Cytophagia</taxon>
        <taxon>Cytophagales</taxon>
        <taxon>Hymenobacteraceae</taxon>
        <taxon>Hymenobacter</taxon>
    </lineage>
</organism>